<feature type="region of interest" description="Disordered" evidence="7">
    <location>
        <begin position="998"/>
        <end position="1066"/>
    </location>
</feature>
<dbReference type="InterPro" id="IPR001789">
    <property type="entry name" value="Sig_transdc_resp-reg_receiver"/>
</dbReference>
<organism evidence="10 11">
    <name type="scientific">Penicillium oxalicum (strain 114-2 / CGMCC 5302)</name>
    <name type="common">Penicillium decumbens</name>
    <dbReference type="NCBI Taxonomy" id="933388"/>
    <lineage>
        <taxon>Eukaryota</taxon>
        <taxon>Fungi</taxon>
        <taxon>Dikarya</taxon>
        <taxon>Ascomycota</taxon>
        <taxon>Pezizomycotina</taxon>
        <taxon>Eurotiomycetes</taxon>
        <taxon>Eurotiomycetidae</taxon>
        <taxon>Eurotiales</taxon>
        <taxon>Aspergillaceae</taxon>
        <taxon>Penicillium</taxon>
    </lineage>
</organism>
<dbReference type="SMART" id="SM00388">
    <property type="entry name" value="HisKA"/>
    <property type="match status" value="1"/>
</dbReference>
<dbReference type="InterPro" id="IPR005467">
    <property type="entry name" value="His_kinase_dom"/>
</dbReference>
<keyword evidence="11" id="KW-1185">Reference proteome</keyword>
<dbReference type="Proteomes" id="UP000019376">
    <property type="component" value="Unassembled WGS sequence"/>
</dbReference>
<dbReference type="SMART" id="SM00448">
    <property type="entry name" value="REC"/>
    <property type="match status" value="1"/>
</dbReference>
<evidence type="ECO:0000313" key="11">
    <source>
        <dbReference type="Proteomes" id="UP000019376"/>
    </source>
</evidence>
<dbReference type="PANTHER" id="PTHR43047">
    <property type="entry name" value="TWO-COMPONENT HISTIDINE PROTEIN KINASE"/>
    <property type="match status" value="1"/>
</dbReference>
<dbReference type="eggNOG" id="KOG0519">
    <property type="taxonomic scope" value="Eukaryota"/>
</dbReference>
<feature type="compositionally biased region" description="Polar residues" evidence="7">
    <location>
        <begin position="288"/>
        <end position="302"/>
    </location>
</feature>
<reference evidence="10 11" key="1">
    <citation type="journal article" date="2013" name="PLoS ONE">
        <title>Genomic and secretomic analyses reveal unique features of the lignocellulolytic enzyme system of Penicillium decumbens.</title>
        <authorList>
            <person name="Liu G."/>
            <person name="Zhang L."/>
            <person name="Wei X."/>
            <person name="Zou G."/>
            <person name="Qin Y."/>
            <person name="Ma L."/>
            <person name="Li J."/>
            <person name="Zheng H."/>
            <person name="Wang S."/>
            <person name="Wang C."/>
            <person name="Xun L."/>
            <person name="Zhao G.-P."/>
            <person name="Zhou Z."/>
            <person name="Qu Y."/>
        </authorList>
    </citation>
    <scope>NUCLEOTIDE SEQUENCE [LARGE SCALE GENOMIC DNA]</scope>
    <source>
        <strain evidence="11">114-2 / CGMCC 5302</strain>
    </source>
</reference>
<evidence type="ECO:0000256" key="3">
    <source>
        <dbReference type="ARBA" id="ARBA00022553"/>
    </source>
</evidence>
<dbReference type="Pfam" id="PF02518">
    <property type="entry name" value="HATPase_c"/>
    <property type="match status" value="1"/>
</dbReference>
<evidence type="ECO:0000256" key="5">
    <source>
        <dbReference type="ARBA" id="ARBA00022777"/>
    </source>
</evidence>
<feature type="compositionally biased region" description="Basic and acidic residues" evidence="7">
    <location>
        <begin position="320"/>
        <end position="336"/>
    </location>
</feature>
<feature type="compositionally biased region" description="Pro residues" evidence="7">
    <location>
        <begin position="304"/>
        <end position="314"/>
    </location>
</feature>
<feature type="domain" description="Histidine kinase" evidence="8">
    <location>
        <begin position="552"/>
        <end position="823"/>
    </location>
</feature>
<dbReference type="GO" id="GO:0009927">
    <property type="term" value="F:histidine phosphotransfer kinase activity"/>
    <property type="evidence" value="ECO:0007669"/>
    <property type="project" value="TreeGrafter"/>
</dbReference>
<dbReference type="AlphaFoldDB" id="S7ZWA2"/>
<evidence type="ECO:0000256" key="1">
    <source>
        <dbReference type="ARBA" id="ARBA00000085"/>
    </source>
</evidence>
<evidence type="ECO:0000313" key="10">
    <source>
        <dbReference type="EMBL" id="EPS35025.1"/>
    </source>
</evidence>
<dbReference type="PROSITE" id="PS50109">
    <property type="entry name" value="HIS_KIN"/>
    <property type="match status" value="1"/>
</dbReference>
<dbReference type="PRINTS" id="PR00344">
    <property type="entry name" value="BCTRLSENSOR"/>
</dbReference>
<keyword evidence="5" id="KW-0418">Kinase</keyword>
<dbReference type="GO" id="GO:0000155">
    <property type="term" value="F:phosphorelay sensor kinase activity"/>
    <property type="evidence" value="ECO:0007669"/>
    <property type="project" value="InterPro"/>
</dbReference>
<dbReference type="SUPFAM" id="SSF52172">
    <property type="entry name" value="CheY-like"/>
    <property type="match status" value="1"/>
</dbReference>
<feature type="compositionally biased region" description="Polar residues" evidence="7">
    <location>
        <begin position="253"/>
        <end position="270"/>
    </location>
</feature>
<evidence type="ECO:0000259" key="8">
    <source>
        <dbReference type="PROSITE" id="PS50109"/>
    </source>
</evidence>
<dbReference type="EC" id="2.7.13.3" evidence="2"/>
<dbReference type="InterPro" id="IPR036890">
    <property type="entry name" value="HATPase_C_sf"/>
</dbReference>
<feature type="domain" description="Response regulatory" evidence="9">
    <location>
        <begin position="1075"/>
        <end position="1198"/>
    </location>
</feature>
<dbReference type="SMART" id="SM00387">
    <property type="entry name" value="HATPase_c"/>
    <property type="match status" value="1"/>
</dbReference>
<evidence type="ECO:0000256" key="7">
    <source>
        <dbReference type="SAM" id="MobiDB-lite"/>
    </source>
</evidence>
<dbReference type="Gene3D" id="3.30.565.10">
    <property type="entry name" value="Histidine kinase-like ATPase, C-terminal domain"/>
    <property type="match status" value="1"/>
</dbReference>
<dbReference type="InterPro" id="IPR011006">
    <property type="entry name" value="CheY-like_superfamily"/>
</dbReference>
<dbReference type="SUPFAM" id="SSF55874">
    <property type="entry name" value="ATPase domain of HSP90 chaperone/DNA topoisomerase II/histidine kinase"/>
    <property type="match status" value="1"/>
</dbReference>
<dbReference type="OrthoDB" id="303614at2759"/>
<keyword evidence="3 6" id="KW-0597">Phosphoprotein</keyword>
<dbReference type="Pfam" id="PF00512">
    <property type="entry name" value="HisKA"/>
    <property type="match status" value="1"/>
</dbReference>
<dbReference type="Pfam" id="PF00072">
    <property type="entry name" value="Response_reg"/>
    <property type="match status" value="1"/>
</dbReference>
<keyword evidence="4" id="KW-0808">Transferase</keyword>
<dbReference type="Gene3D" id="3.40.50.2300">
    <property type="match status" value="1"/>
</dbReference>
<dbReference type="Gene3D" id="1.10.287.130">
    <property type="match status" value="1"/>
</dbReference>
<sequence>MGTMTSDHDRTGDSRARELFHYFQPDNPAMLPTSQIAAAGSSSLSNTTTRGSPNLVLTALAQLAAVKLQAQRAIISLIGRETLYVVAEASRSLDIANPIYNETSDDGLWMGCSNGPVAGTLCEETIALEATPAEPHPFFVVSDLRDHPKYHKLPCVAECPYFRFYAGTPLKTPSGVNIGSLYVIDPRPDLNLDASHQAILGNLADTVMEYLETSRQSLEANRLTKLLAGLNTFVQGETEPDGWSTSASATVFQTTSPSGARVRSSSTSVYSEADHTPKERSLVPSPSPVTESATIKTASDSTAPGPPPPPPPPSHVSARPKTESGRSPTDRTDRTFHRAASTIRQSLELGSYGGVIIVGTTDGADEDFYEGSDEDKERKLAKVWALSRSDASPDSPENDPDVLPAVQMDSRFVRHMIRRYPRGGLWYFQDEALSLSSDEDASVLDGTKSSRPELPASAWVSSRYDDRLREKDLRALEKYFPNGSRIIFSPLWDTLNSRWFGACFCWSSAETRVFSTHVDLGGLIGFGSSLMVEHSRIRSQESAVKKGDFISTISHEMRSPLHGILGANELLSEHIRSEFGLRLLDTIRACGQTLLDTFEQILDFAKINSFDRHSKRPRSPHHLGSHSLDQKSRRSQSYHLWKLVNIVSVVEDAVESVYSGQLMSGSLARKSAWGLSPDASTAAPPDTGDLQRLHLDVIIDAPAGDWIYLVEAGALRRVVMNVFGNAIKYTEQGSITLHLETQRPKKGTPLLILTVSDTGRGISHDYLHSKIFTPFSQEDSLSPGTGLGLSLVRDILRSLSGSITIKSQVGVGTVVRMAFPILDPPQSDPSAVKPGSPIPSPPLPGALDRVREKLGGKTALLFSLPGGAITAPLRTVGQYAAEWLGMTVAASPSTFPADVVIVDEVNISSLPDCQRQSLVLILCHRRPKLCDQMNASREQLPNAVWVTLPCGPQQLARSIQAHWQAQALTSPAVLAMMPEGVNPARQLEIAKPSLIVPPTLPGSHYDDQQPGEAPPKLACDDESRPSFTGPSMVSVAPPADALTPQASRGGTPVNAPDHSPDPLPSLSANPSSYLRILLVEDNTINLTLLSRFVSRLNPRILDTAVNGAKAVEKVLKMEDGYHFILMDLSMPVMDGFTATQKIRSIEMDRATSTPATIIALTGLGSSEHIRRAYAAGVNVFLRKPFSFKDIKGIFEHEVAKNGPA</sequence>
<proteinExistence type="predicted"/>
<protein>
    <recommendedName>
        <fullName evidence="2">histidine kinase</fullName>
        <ecNumber evidence="2">2.7.13.3</ecNumber>
    </recommendedName>
</protein>
<feature type="modified residue" description="4-aspartylphosphate" evidence="6">
    <location>
        <position position="1127"/>
    </location>
</feature>
<dbReference type="EMBL" id="KB644415">
    <property type="protein sequence ID" value="EPS35025.1"/>
    <property type="molecule type" value="Genomic_DNA"/>
</dbReference>
<dbReference type="PROSITE" id="PS50110">
    <property type="entry name" value="RESPONSE_REGULATORY"/>
    <property type="match status" value="1"/>
</dbReference>
<dbReference type="SUPFAM" id="SSF55781">
    <property type="entry name" value="GAF domain-like"/>
    <property type="match status" value="1"/>
</dbReference>
<evidence type="ECO:0000256" key="6">
    <source>
        <dbReference type="PROSITE-ProRule" id="PRU00169"/>
    </source>
</evidence>
<evidence type="ECO:0000256" key="2">
    <source>
        <dbReference type="ARBA" id="ARBA00012438"/>
    </source>
</evidence>
<dbReference type="InterPro" id="IPR029016">
    <property type="entry name" value="GAF-like_dom_sf"/>
</dbReference>
<feature type="compositionally biased region" description="Basic and acidic residues" evidence="7">
    <location>
        <begin position="272"/>
        <end position="281"/>
    </location>
</feature>
<dbReference type="PhylomeDB" id="S7ZWA2"/>
<dbReference type="CDD" id="cd17546">
    <property type="entry name" value="REC_hyHK_CKI1_RcsC-like"/>
    <property type="match status" value="1"/>
</dbReference>
<dbReference type="InterPro" id="IPR036097">
    <property type="entry name" value="HisK_dim/P_sf"/>
</dbReference>
<dbReference type="InterPro" id="IPR003594">
    <property type="entry name" value="HATPase_dom"/>
</dbReference>
<evidence type="ECO:0000259" key="9">
    <source>
        <dbReference type="PROSITE" id="PS50110"/>
    </source>
</evidence>
<dbReference type="SUPFAM" id="SSF47384">
    <property type="entry name" value="Homodimeric domain of signal transducing histidine kinase"/>
    <property type="match status" value="1"/>
</dbReference>
<dbReference type="HOGENOM" id="CLU_002763_0_0_1"/>
<name>S7ZWA2_PENO1</name>
<comment type="catalytic activity">
    <reaction evidence="1">
        <text>ATP + protein L-histidine = ADP + protein N-phospho-L-histidine.</text>
        <dbReference type="EC" id="2.7.13.3"/>
    </reaction>
</comment>
<accession>S7ZWA2</accession>
<evidence type="ECO:0000256" key="4">
    <source>
        <dbReference type="ARBA" id="ARBA00022679"/>
    </source>
</evidence>
<dbReference type="InterPro" id="IPR003661">
    <property type="entry name" value="HisK_dim/P_dom"/>
</dbReference>
<dbReference type="STRING" id="933388.S7ZWA2"/>
<dbReference type="Gene3D" id="3.30.450.40">
    <property type="match status" value="1"/>
</dbReference>
<feature type="region of interest" description="Disordered" evidence="7">
    <location>
        <begin position="253"/>
        <end position="339"/>
    </location>
</feature>
<dbReference type="GO" id="GO:0005886">
    <property type="term" value="C:plasma membrane"/>
    <property type="evidence" value="ECO:0007669"/>
    <property type="project" value="TreeGrafter"/>
</dbReference>
<dbReference type="CDD" id="cd00082">
    <property type="entry name" value="HisKA"/>
    <property type="match status" value="1"/>
</dbReference>
<dbReference type="InterPro" id="IPR004358">
    <property type="entry name" value="Sig_transdc_His_kin-like_C"/>
</dbReference>
<gene>
    <name evidence="10" type="ORF">PDE_09990</name>
</gene>
<feature type="region of interest" description="Disordered" evidence="7">
    <location>
        <begin position="826"/>
        <end position="845"/>
    </location>
</feature>
<dbReference type="PANTHER" id="PTHR43047:SF72">
    <property type="entry name" value="OSMOSENSING HISTIDINE PROTEIN KINASE SLN1"/>
    <property type="match status" value="1"/>
</dbReference>